<evidence type="ECO:0000313" key="2">
    <source>
        <dbReference type="Proteomes" id="UP000034774"/>
    </source>
</evidence>
<organism evidence="1 2">
    <name type="scientific">Candidatus Woesebacteria bacterium GW2011_GWB1_39_10</name>
    <dbReference type="NCBI Taxonomy" id="1618572"/>
    <lineage>
        <taxon>Bacteria</taxon>
        <taxon>Candidatus Woeseibacteriota</taxon>
    </lineage>
</organism>
<dbReference type="STRING" id="1618572.UT17_C0001G0132"/>
<comment type="caution">
    <text evidence="1">The sequence shown here is derived from an EMBL/GenBank/DDBJ whole genome shotgun (WGS) entry which is preliminary data.</text>
</comment>
<gene>
    <name evidence="1" type="ORF">UT17_C0001G0132</name>
</gene>
<protein>
    <recommendedName>
        <fullName evidence="3">Ribbon-helix-helix protein CopG domain-containing protein</fullName>
    </recommendedName>
</protein>
<dbReference type="AlphaFoldDB" id="A0A0G0LLI7"/>
<dbReference type="InterPro" id="IPR010985">
    <property type="entry name" value="Ribbon_hlx_hlx"/>
</dbReference>
<dbReference type="SUPFAM" id="SSF47598">
    <property type="entry name" value="Ribbon-helix-helix"/>
    <property type="match status" value="1"/>
</dbReference>
<dbReference type="Proteomes" id="UP000034774">
    <property type="component" value="Unassembled WGS sequence"/>
</dbReference>
<dbReference type="CDD" id="cd22231">
    <property type="entry name" value="RHH_NikR_HicB-like"/>
    <property type="match status" value="1"/>
</dbReference>
<dbReference type="GO" id="GO:0006355">
    <property type="term" value="P:regulation of DNA-templated transcription"/>
    <property type="evidence" value="ECO:0007669"/>
    <property type="project" value="InterPro"/>
</dbReference>
<evidence type="ECO:0008006" key="3">
    <source>
        <dbReference type="Google" id="ProtNLM"/>
    </source>
</evidence>
<evidence type="ECO:0000313" key="1">
    <source>
        <dbReference type="EMBL" id="KKQ92753.1"/>
    </source>
</evidence>
<dbReference type="EMBL" id="LBVU01000001">
    <property type="protein sequence ID" value="KKQ92753.1"/>
    <property type="molecule type" value="Genomic_DNA"/>
</dbReference>
<proteinExistence type="predicted"/>
<name>A0A0G0LLI7_9BACT</name>
<sequence>MTTINISIPEKLKTDAEKLIKQGFYASFSDLVRDSIRHVLNVNKYDRWAAEAKEDLKNGKAVVLKNANDIEKYMESIR</sequence>
<reference evidence="1 2" key="1">
    <citation type="journal article" date="2015" name="Nature">
        <title>rRNA introns, odd ribosomes, and small enigmatic genomes across a large radiation of phyla.</title>
        <authorList>
            <person name="Brown C.T."/>
            <person name="Hug L.A."/>
            <person name="Thomas B.C."/>
            <person name="Sharon I."/>
            <person name="Castelle C.J."/>
            <person name="Singh A."/>
            <person name="Wilkins M.J."/>
            <person name="Williams K.H."/>
            <person name="Banfield J.F."/>
        </authorList>
    </citation>
    <scope>NUCLEOTIDE SEQUENCE [LARGE SCALE GENOMIC DNA]</scope>
</reference>
<accession>A0A0G0LLI7</accession>